<dbReference type="Gene3D" id="3.90.1140.10">
    <property type="entry name" value="Cyclic phosphodiesterase"/>
    <property type="match status" value="1"/>
</dbReference>
<dbReference type="RefSeq" id="WP_151968454.1">
    <property type="nucleotide sequence ID" value="NZ_AP019860.1"/>
</dbReference>
<dbReference type="InterPro" id="IPR004175">
    <property type="entry name" value="RNA_CPDase"/>
</dbReference>
<sequence>MIPVHTTAVVIIPPEDVWEPIQEIRREHDHNIRRWMPHITLFYPFIPHENFYNIQYDLQQTCKHIKPFSVKLDTVGHFKQRKGNFILWTGCEEQQEMQGLYKSLKLLLQNKTEVKKRPFHPHLTIGRMRDADKFEDLKSNVESSWQTIEFEVNKISLIWRNDPPDDVFRIEYEVPLGSE</sequence>
<protein>
    <submittedName>
        <fullName evidence="2">RNA 2',3'-cyclic phosphodiesterase</fullName>
    </submittedName>
</protein>
<dbReference type="GO" id="GO:0008664">
    <property type="term" value="F:RNA 2',3'-cyclic 3'-phosphodiesterase activity"/>
    <property type="evidence" value="ECO:0007669"/>
    <property type="project" value="InterPro"/>
</dbReference>
<organism evidence="2 3">
    <name type="scientific">Uabimicrobium amorphum</name>
    <dbReference type="NCBI Taxonomy" id="2596890"/>
    <lineage>
        <taxon>Bacteria</taxon>
        <taxon>Pseudomonadati</taxon>
        <taxon>Planctomycetota</taxon>
        <taxon>Candidatus Uabimicrobiia</taxon>
        <taxon>Candidatus Uabimicrobiales</taxon>
        <taxon>Candidatus Uabimicrobiaceae</taxon>
        <taxon>Candidatus Uabimicrobium</taxon>
    </lineage>
</organism>
<dbReference type="Proteomes" id="UP000326354">
    <property type="component" value="Chromosome"/>
</dbReference>
<dbReference type="EMBL" id="AP019860">
    <property type="protein sequence ID" value="BBM84291.1"/>
    <property type="molecule type" value="Genomic_DNA"/>
</dbReference>
<dbReference type="PANTHER" id="PTHR37474:SF1">
    <property type="entry name" value="2'-5' RNA LIGASE FAMILY PROTEIN"/>
    <property type="match status" value="1"/>
</dbReference>
<dbReference type="NCBIfam" id="TIGR02258">
    <property type="entry name" value="2_5_ligase"/>
    <property type="match status" value="1"/>
</dbReference>
<evidence type="ECO:0000313" key="3">
    <source>
        <dbReference type="Proteomes" id="UP000326354"/>
    </source>
</evidence>
<keyword evidence="1" id="KW-0378">Hydrolase</keyword>
<evidence type="ECO:0000313" key="2">
    <source>
        <dbReference type="EMBL" id="BBM84291.1"/>
    </source>
</evidence>
<name>A0A5S9IMK5_UABAM</name>
<keyword evidence="3" id="KW-1185">Reference proteome</keyword>
<dbReference type="PANTHER" id="PTHR37474">
    <property type="entry name" value="RNA LIGASE/CYCLIC NUCLEOTIDE PHOSPHODIESTERASE"/>
    <property type="match status" value="1"/>
</dbReference>
<accession>A0A5S9IMK5</accession>
<dbReference type="OrthoDB" id="9789350at2"/>
<evidence type="ECO:0000256" key="1">
    <source>
        <dbReference type="ARBA" id="ARBA00022801"/>
    </source>
</evidence>
<gene>
    <name evidence="2" type="ORF">UABAM_02648</name>
</gene>
<dbReference type="AlphaFoldDB" id="A0A5S9IMK5"/>
<dbReference type="Pfam" id="PF13563">
    <property type="entry name" value="2_5_RNA_ligase2"/>
    <property type="match status" value="1"/>
</dbReference>
<reference evidence="2 3" key="1">
    <citation type="submission" date="2019-08" db="EMBL/GenBank/DDBJ databases">
        <title>Complete genome sequence of Candidatus Uab amorphum.</title>
        <authorList>
            <person name="Shiratori T."/>
            <person name="Suzuki S."/>
            <person name="Kakizawa Y."/>
            <person name="Ishida K."/>
        </authorList>
    </citation>
    <scope>NUCLEOTIDE SEQUENCE [LARGE SCALE GENOMIC DNA]</scope>
    <source>
        <strain evidence="2 3">SRT547</strain>
    </source>
</reference>
<proteinExistence type="predicted"/>
<dbReference type="KEGG" id="uam:UABAM_02648"/>
<dbReference type="SUPFAM" id="SSF55144">
    <property type="entry name" value="LigT-like"/>
    <property type="match status" value="1"/>
</dbReference>
<dbReference type="InterPro" id="IPR009097">
    <property type="entry name" value="Cyclic_Pdiesterase"/>
</dbReference>
<dbReference type="GO" id="GO:0004113">
    <property type="term" value="F:2',3'-cyclic-nucleotide 3'-phosphodiesterase activity"/>
    <property type="evidence" value="ECO:0007669"/>
    <property type="project" value="InterPro"/>
</dbReference>